<organism evidence="2 3">
    <name type="scientific">Plantactinospora veratri</name>
    <dbReference type="NCBI Taxonomy" id="1436122"/>
    <lineage>
        <taxon>Bacteria</taxon>
        <taxon>Bacillati</taxon>
        <taxon>Actinomycetota</taxon>
        <taxon>Actinomycetes</taxon>
        <taxon>Micromonosporales</taxon>
        <taxon>Micromonosporaceae</taxon>
        <taxon>Plantactinospora</taxon>
    </lineage>
</organism>
<dbReference type="SUPFAM" id="SSF51197">
    <property type="entry name" value="Clavaminate synthase-like"/>
    <property type="match status" value="1"/>
</dbReference>
<dbReference type="GO" id="GO:0051213">
    <property type="term" value="F:dioxygenase activity"/>
    <property type="evidence" value="ECO:0007669"/>
    <property type="project" value="UniProtKB-KW"/>
</dbReference>
<reference evidence="2 3" key="1">
    <citation type="submission" date="2024-01" db="EMBL/GenBank/DDBJ databases">
        <title>Genome insights into Plantactinospora veratri sp. nov.</title>
        <authorList>
            <person name="Wang L."/>
        </authorList>
    </citation>
    <scope>NUCLEOTIDE SEQUENCE [LARGE SCALE GENOMIC DNA]</scope>
    <source>
        <strain evidence="2 3">NEAU-FHS4</strain>
    </source>
</reference>
<sequence>MAHRGVHEFNAGFQWRRPDGPFRRITDEQVDSYCEQGFFVIPGAYDADEVNRMAAEIDPIQARINATLERRASGDRPGFTIASNLVLRSPVLRQFCATGVLPDVARDLLGPRVRLFWEQAVYKRPEYSQAFAWHQDNGKVFVDPQQYITCWVALTDATEENGCLSVAPGLHRLGTLRHWQSEQGWVCLDEDPTDAVPVPLSAGDMAIFSSVTTHMTYPNRSDSTRKAYVVQYIPDGAVAVDRDDDGGTATTPQDLDDRQFLVG</sequence>
<dbReference type="Pfam" id="PF05721">
    <property type="entry name" value="PhyH"/>
    <property type="match status" value="1"/>
</dbReference>
<dbReference type="Gene3D" id="2.60.120.620">
    <property type="entry name" value="q2cbj1_9rhob like domain"/>
    <property type="match status" value="1"/>
</dbReference>
<protein>
    <submittedName>
        <fullName evidence="2">Phytanoyl-CoA dioxygenase family protein</fullName>
    </submittedName>
</protein>
<comment type="caution">
    <text evidence="2">The sequence shown here is derived from an EMBL/GenBank/DDBJ whole genome shotgun (WGS) entry which is preliminary data.</text>
</comment>
<keyword evidence="2" id="KW-0223">Dioxygenase</keyword>
<dbReference type="Proteomes" id="UP001339911">
    <property type="component" value="Unassembled WGS sequence"/>
</dbReference>
<dbReference type="RefSeq" id="WP_331211888.1">
    <property type="nucleotide sequence ID" value="NZ_JAZGQL010000040.1"/>
</dbReference>
<evidence type="ECO:0000313" key="2">
    <source>
        <dbReference type="EMBL" id="MEE6312007.1"/>
    </source>
</evidence>
<dbReference type="InterPro" id="IPR008775">
    <property type="entry name" value="Phytyl_CoA_dOase-like"/>
</dbReference>
<dbReference type="PANTHER" id="PTHR20883">
    <property type="entry name" value="PHYTANOYL-COA DIOXYGENASE DOMAIN CONTAINING 1"/>
    <property type="match status" value="1"/>
</dbReference>
<accession>A0ABU7SPV8</accession>
<keyword evidence="2" id="KW-0560">Oxidoreductase</keyword>
<name>A0ABU7SPV8_9ACTN</name>
<keyword evidence="3" id="KW-1185">Reference proteome</keyword>
<gene>
    <name evidence="2" type="ORF">V1634_34880</name>
</gene>
<evidence type="ECO:0000256" key="1">
    <source>
        <dbReference type="SAM" id="MobiDB-lite"/>
    </source>
</evidence>
<proteinExistence type="predicted"/>
<dbReference type="PANTHER" id="PTHR20883:SF48">
    <property type="entry name" value="ECTOINE DIOXYGENASE"/>
    <property type="match status" value="1"/>
</dbReference>
<evidence type="ECO:0000313" key="3">
    <source>
        <dbReference type="Proteomes" id="UP001339911"/>
    </source>
</evidence>
<dbReference type="EMBL" id="JAZGQL010000040">
    <property type="protein sequence ID" value="MEE6312007.1"/>
    <property type="molecule type" value="Genomic_DNA"/>
</dbReference>
<feature type="region of interest" description="Disordered" evidence="1">
    <location>
        <begin position="241"/>
        <end position="263"/>
    </location>
</feature>